<dbReference type="Proteomes" id="UP000215027">
    <property type="component" value="Chromosome I"/>
</dbReference>
<keyword evidence="1" id="KW-0472">Membrane</keyword>
<proteinExistence type="predicted"/>
<evidence type="ECO:0000313" key="2">
    <source>
        <dbReference type="EMBL" id="CUS04377.2"/>
    </source>
</evidence>
<keyword evidence="1" id="KW-0812">Transmembrane</keyword>
<keyword evidence="1" id="KW-1133">Transmembrane helix</keyword>
<dbReference type="AlphaFoldDB" id="A0A170PHL7"/>
<name>A0A170PHL7_9CHLR</name>
<dbReference type="KEGG" id="pbf:CFX0092_A2499"/>
<evidence type="ECO:0000313" key="3">
    <source>
        <dbReference type="Proteomes" id="UP000215027"/>
    </source>
</evidence>
<dbReference type="EMBL" id="LN890655">
    <property type="protein sequence ID" value="CUS04377.2"/>
    <property type="molecule type" value="Genomic_DNA"/>
</dbReference>
<evidence type="ECO:0000256" key="1">
    <source>
        <dbReference type="SAM" id="Phobius"/>
    </source>
</evidence>
<feature type="transmembrane region" description="Helical" evidence="1">
    <location>
        <begin position="12"/>
        <end position="38"/>
    </location>
</feature>
<reference evidence="2" key="1">
    <citation type="submission" date="2016-01" db="EMBL/GenBank/DDBJ databases">
        <authorList>
            <person name="Mcilroy J.S."/>
            <person name="Karst M S."/>
            <person name="Albertsen M."/>
        </authorList>
    </citation>
    <scope>NUCLEOTIDE SEQUENCE</scope>
    <source>
        <strain evidence="2">Cfx-K</strain>
    </source>
</reference>
<accession>A0A170PHL7</accession>
<protein>
    <submittedName>
        <fullName evidence="2">Uncharacterized protein</fullName>
    </submittedName>
</protein>
<gene>
    <name evidence="2" type="ORF">CFX0092_A2499</name>
</gene>
<sequence>MDPENPPSIILPIAIMIAILAACGIVLFVLLLIAGLAVI</sequence>
<organism evidence="2 3">
    <name type="scientific">Candidatus Promineifilum breve</name>
    <dbReference type="NCBI Taxonomy" id="1806508"/>
    <lineage>
        <taxon>Bacteria</taxon>
        <taxon>Bacillati</taxon>
        <taxon>Chloroflexota</taxon>
        <taxon>Ardenticatenia</taxon>
        <taxon>Candidatus Promineifilales</taxon>
        <taxon>Candidatus Promineifilaceae</taxon>
        <taxon>Candidatus Promineifilum</taxon>
    </lineage>
</organism>
<keyword evidence="3" id="KW-1185">Reference proteome</keyword>